<dbReference type="EMBL" id="UYWW01012228">
    <property type="protein sequence ID" value="VDM19843.1"/>
    <property type="molecule type" value="Genomic_DNA"/>
</dbReference>
<dbReference type="GO" id="GO:0005085">
    <property type="term" value="F:guanyl-nucleotide exchange factor activity"/>
    <property type="evidence" value="ECO:0007669"/>
    <property type="project" value="UniProtKB-KW"/>
</dbReference>
<feature type="region of interest" description="Disordered" evidence="3">
    <location>
        <begin position="1"/>
        <end position="39"/>
    </location>
</feature>
<dbReference type="GO" id="GO:0007264">
    <property type="term" value="P:small GTPase-mediated signal transduction"/>
    <property type="evidence" value="ECO:0007669"/>
    <property type="project" value="InterPro"/>
</dbReference>
<dbReference type="InterPro" id="IPR046770">
    <property type="entry name" value="DOCKER_Lobe_B"/>
</dbReference>
<gene>
    <name evidence="7" type="ORF">WBA_LOCUS10853</name>
</gene>
<dbReference type="InterPro" id="IPR046769">
    <property type="entry name" value="DOCKER_Lobe_A"/>
</dbReference>
<dbReference type="Gene3D" id="2.60.40.150">
    <property type="entry name" value="C2 domain"/>
    <property type="match status" value="1"/>
</dbReference>
<dbReference type="InterPro" id="IPR035892">
    <property type="entry name" value="C2_domain_sf"/>
</dbReference>
<proteinExistence type="inferred from homology"/>
<dbReference type="AlphaFoldDB" id="A0A3P7EF67"/>
<dbReference type="PROSITE" id="PS51650">
    <property type="entry name" value="C2_DOCK"/>
    <property type="match status" value="1"/>
</dbReference>
<evidence type="ECO:0000256" key="3">
    <source>
        <dbReference type="SAM" id="MobiDB-lite"/>
    </source>
</evidence>
<feature type="domain" description="PH" evidence="4">
    <location>
        <begin position="159"/>
        <end position="264"/>
    </location>
</feature>
<dbReference type="InterPro" id="IPR046773">
    <property type="entry name" value="DOCKER_Lobe_C"/>
</dbReference>
<evidence type="ECO:0000256" key="2">
    <source>
        <dbReference type="PROSITE-ProRule" id="PRU00983"/>
    </source>
</evidence>
<dbReference type="InterPro" id="IPR021816">
    <property type="entry name" value="DOCK_C/D_N"/>
</dbReference>
<evidence type="ECO:0000259" key="5">
    <source>
        <dbReference type="PROSITE" id="PS51650"/>
    </source>
</evidence>
<organism evidence="7 8">
    <name type="scientific">Wuchereria bancrofti</name>
    <dbReference type="NCBI Taxonomy" id="6293"/>
    <lineage>
        <taxon>Eukaryota</taxon>
        <taxon>Metazoa</taxon>
        <taxon>Ecdysozoa</taxon>
        <taxon>Nematoda</taxon>
        <taxon>Chromadorea</taxon>
        <taxon>Rhabditida</taxon>
        <taxon>Spirurina</taxon>
        <taxon>Spiruromorpha</taxon>
        <taxon>Filarioidea</taxon>
        <taxon>Onchocercidae</taxon>
        <taxon>Wuchereria</taxon>
    </lineage>
</organism>
<accession>A0A3P7EF67</accession>
<dbReference type="InterPro" id="IPR043162">
    <property type="entry name" value="DOCK_C_lobe_C"/>
</dbReference>
<sequence>MKMKSNTPRHDDRRSMVSVSSTGSSSLMETTSQRSVGGQLRKFTAAVGKPGQAREAREAVRTAMSTMNPTRKRPLAEPLDYEKFLGENNSIIENLSQRELLLFPRDDFTEISVSPLERTVLPSLSVREITEAKWLLTQEALAFYIAPHRVELEGRCSSDIIREGFLFLVPETSLLDNFKSMKKRYCVLRKDEDGKVLLEMRKSQFAALTHPPMIVQQAALSTSKKGRNVLEVSGSGAERRSWVLAADSDSDLPRWLIEIDRALAGDCKGYLFSYNEGSPDMNMEVNGMASTSTNLEQESSGMETTRMSNEQVSTASNDPSELFGTCFWAGRNAASKALQPPVVKRRSLFALYPDLDRLSMPKSEAGCLLANVVANEVTRPPQNKAVVRFIVEFLNLNIMLPVSSTNVQQFRFDPNSDGLTASLKIGGRDGAGKSSVDKSTLDEDGVNTLSQRILADKNVRKVVYSIAKPHRDIYLVVRVDRLLSVDTSAEMYMKATSDLKGVAKLQKVIQQTCSRATQDKMCFAWAARPVFQEMLGCGTKSPNEMQLYRCEGNRLSDGDLQKILTDFGRIEKSGRLTQLPAATISVNIDFSPKAPDLSMCINSSFMPVRPWNVTSDSLVPACFEAQCFNDLISEPHTSLFNLLYVYPLTLKYDSQKAFNKARNIVCTIRFISVTRKEDISKVIYNRFASPTPFVHSMRCSVQYHEQNPVFSDEIKIQLPVSLDTGDHLLFSFSHVSVASTVSNKSQNENSDSPIGYAWLPLLKKDRLVIEHDNQEFSLSVATDLPHGYINYQSLGFGKGASYSLYVTMSFHFGYCIIRSRISYSDFRAGLTGDASSKTKWFSPPGSISPISNTPSSPPSLVVTRSCSPSFENHGLSEEEKFWHYVVRKIKDLLEVDIDQIIPFLPITLNRLFTLLTYSFTDEMALSTLGTVIGITDKIAAAGQNHLLRTFVIYYFQSTVVKSKLNPDDETVHSALCKHITSHISYIEADNGSLALVFRQLWFLLVVVAKSMVLWLLDIGLYKVPRENRFSRELLFRIEQLIDKVVLLIIAKHREIPQECQLANSAVAYFLRYCFSFLNRGSVFSWIHRTIENMDESCSRTMLDYKLEFLQIISSHEHWIPLCLPLICDVSGNIFRKNSSPSTDNSRCSEEFIMSTSYCRHHFPVGLLYQELDASLREPRDYRRKVVALLRNLFAKHASDKRYMDTSAQSSIATLYSPLIALVLDNAAEFESSAKTDTQSLSPTGLTTTGRSLSLPSHGLLSKVGCSLKSVSSHQSYAEKLSPPSSVPCIAGLMEKLDRSESRDLILCTLYLLHFLPRKILAAMITRYESSGSLNSFICLLRTALDLFRYHGKNYTIQRTSNKIRGTRKTMVILPHSGSSAGTLGTNSTTLDSHTSISSGFSSLGIDPLSAKPCIETDVGDVTPFSVLQESNLTQEIALIVLETVQVLAQHISSVIKNSTNPEGSKSFYQLLRLLLSLLDDYWPEAVRHHTLGALAVFVGLFRIQLFQSGPLDGLALLIESLLLQMNSRLPKIQSAATALLHLILRNGYDFTSKTVRFPMANLNATKSPKIFDVQRLGRPGSQTGVALAKLLGRKVPLTNKSRFEHGLEILEILVKPQSGTKPTYFERGVEELIQQLRGVLSATGALAKAVDDPIRLADLHVQLADSYRGSAALRSAWFETLAETHIRERWFSEAAVCEAHVIAIIGRELAINGYAKIDWDLLACINDTIAKEEIVNDTDSEIIQQAGFSLDTFTTKIEKLVQTLIMAERYEAVGPVCRLAIPIYEQQKNYRALVSIYAELQQTFALADQMKVSGKRHLGTVQHATEWVYREVGHTSLAEACERMTDACRCILGHDRVQIITGREIDETKLDESIAYVQMMHVEPCMNGYDASSYEAHTNMRDFFYEVSVIDEKVAANVPQVARQALKRIFITGEIEDGFPNTRRRSRVVNQSETSLSPLELACDKLIFKSKQLRRILDAASATGEPTRRLDVKGLQLLLQGAVQPTVNVGPLAYAEAFTTPTQKILYGRSGIEKLADAFRSLVSVCAEALEANEAAIGEDQVEYHNMLKNAFAAMMERLNGYFGDIVSLDGDKVDKASTSSPDEISSRNSMHILDSIGGISS</sequence>
<dbReference type="SUPFAM" id="SSF50729">
    <property type="entry name" value="PH domain-like"/>
    <property type="match status" value="1"/>
</dbReference>
<keyword evidence="1" id="KW-0344">Guanine-nucleotide releasing factor</keyword>
<name>A0A3P7EF67_WUCBA</name>
<evidence type="ECO:0000259" key="6">
    <source>
        <dbReference type="PROSITE" id="PS51651"/>
    </source>
</evidence>
<dbReference type="Pfam" id="PF20421">
    <property type="entry name" value="DHR-2_Lobe_C"/>
    <property type="match status" value="1"/>
</dbReference>
<dbReference type="SMART" id="SM00233">
    <property type="entry name" value="PH"/>
    <property type="match status" value="1"/>
</dbReference>
<keyword evidence="8" id="KW-1185">Reference proteome</keyword>
<dbReference type="InParanoid" id="A0A3P7EF67"/>
<dbReference type="PROSITE" id="PS51651">
    <property type="entry name" value="DOCKER"/>
    <property type="match status" value="1"/>
</dbReference>
<dbReference type="PANTHER" id="PTHR23317:SF26">
    <property type="entry name" value="ZIZIMIN, ISOFORM K"/>
    <property type="match status" value="1"/>
</dbReference>
<feature type="domain" description="DOCKER" evidence="6">
    <location>
        <begin position="1665"/>
        <end position="2088"/>
    </location>
</feature>
<evidence type="ECO:0000313" key="7">
    <source>
        <dbReference type="EMBL" id="VDM19843.1"/>
    </source>
</evidence>
<reference evidence="7 8" key="1">
    <citation type="submission" date="2018-11" db="EMBL/GenBank/DDBJ databases">
        <authorList>
            <consortium name="Pathogen Informatics"/>
        </authorList>
    </citation>
    <scope>NUCLEOTIDE SEQUENCE [LARGE SCALE GENOMIC DNA]</scope>
</reference>
<dbReference type="InterPro" id="IPR043161">
    <property type="entry name" value="DOCK_C_lobe_A"/>
</dbReference>
<dbReference type="InterPro" id="IPR011993">
    <property type="entry name" value="PH-like_dom_sf"/>
</dbReference>
<evidence type="ECO:0000259" key="4">
    <source>
        <dbReference type="PROSITE" id="PS50003"/>
    </source>
</evidence>
<protein>
    <submittedName>
        <fullName evidence="7">Uncharacterized protein</fullName>
    </submittedName>
</protein>
<dbReference type="PROSITE" id="PS50003">
    <property type="entry name" value="PH_DOMAIN"/>
    <property type="match status" value="1"/>
</dbReference>
<dbReference type="InterPro" id="IPR027007">
    <property type="entry name" value="C2_DOCK-type_domain"/>
</dbReference>
<dbReference type="Pfam" id="PF11878">
    <property type="entry name" value="DOCK_C-D_N"/>
    <property type="match status" value="1"/>
</dbReference>
<dbReference type="Pfam" id="PF20422">
    <property type="entry name" value="DHR-2_Lobe_B"/>
    <property type="match status" value="1"/>
</dbReference>
<dbReference type="Pfam" id="PF14429">
    <property type="entry name" value="DOCK-C2"/>
    <property type="match status" value="1"/>
</dbReference>
<feature type="compositionally biased region" description="Low complexity" evidence="3">
    <location>
        <begin position="16"/>
        <end position="32"/>
    </location>
</feature>
<comment type="similarity">
    <text evidence="2">Belongs to the DOCK family.</text>
</comment>
<dbReference type="CDD" id="cd11684">
    <property type="entry name" value="DHR2_DOCK"/>
    <property type="match status" value="1"/>
</dbReference>
<dbReference type="InterPro" id="IPR027357">
    <property type="entry name" value="DOCKER_dom"/>
</dbReference>
<dbReference type="FunCoup" id="A0A3P7EF67">
    <property type="interactions" value="1527"/>
</dbReference>
<dbReference type="OrthoDB" id="47328at2759"/>
<dbReference type="Gene3D" id="2.30.29.30">
    <property type="entry name" value="Pleckstrin-homology domain (PH domain)/Phosphotyrosine-binding domain (PTB)"/>
    <property type="match status" value="1"/>
</dbReference>
<dbReference type="Proteomes" id="UP000270924">
    <property type="component" value="Unassembled WGS sequence"/>
</dbReference>
<dbReference type="Pfam" id="PF06920">
    <property type="entry name" value="DHR-2_Lobe_A"/>
    <property type="match status" value="1"/>
</dbReference>
<feature type="domain" description="C2 DOCK-type" evidence="5">
    <location>
        <begin position="640"/>
        <end position="822"/>
    </location>
</feature>
<evidence type="ECO:0000256" key="1">
    <source>
        <dbReference type="ARBA" id="ARBA00022658"/>
    </source>
</evidence>
<dbReference type="OMA" id="RTAMSTM"/>
<dbReference type="Gene3D" id="1.20.58.740">
    <property type="match status" value="1"/>
</dbReference>
<dbReference type="PANTHER" id="PTHR23317">
    <property type="entry name" value="DEDICATOR OF CYTOKINESIS DOCK"/>
    <property type="match status" value="1"/>
</dbReference>
<dbReference type="InterPro" id="IPR001849">
    <property type="entry name" value="PH_domain"/>
</dbReference>
<dbReference type="InterPro" id="IPR026791">
    <property type="entry name" value="DOCK"/>
</dbReference>
<evidence type="ECO:0000313" key="8">
    <source>
        <dbReference type="Proteomes" id="UP000270924"/>
    </source>
</evidence>
<dbReference type="Gene3D" id="1.25.40.410">
    <property type="match status" value="1"/>
</dbReference>